<protein>
    <submittedName>
        <fullName evidence="1">YolD-like family protein</fullName>
    </submittedName>
</protein>
<gene>
    <name evidence="1" type="ORF">G9U52_25245</name>
</gene>
<comment type="caution">
    <text evidence="1">The sequence shown here is derived from an EMBL/GenBank/DDBJ whole genome shotgun (WGS) entry which is preliminary data.</text>
</comment>
<keyword evidence="2" id="KW-1185">Reference proteome</keyword>
<organism evidence="1 2">
    <name type="scientific">Paenibacillus agricola</name>
    <dbReference type="NCBI Taxonomy" id="2716264"/>
    <lineage>
        <taxon>Bacteria</taxon>
        <taxon>Bacillati</taxon>
        <taxon>Bacillota</taxon>
        <taxon>Bacilli</taxon>
        <taxon>Bacillales</taxon>
        <taxon>Paenibacillaceae</taxon>
        <taxon>Paenibacillus</taxon>
    </lineage>
</organism>
<proteinExistence type="predicted"/>
<dbReference type="InterPro" id="IPR014962">
    <property type="entry name" value="YolD"/>
</dbReference>
<sequence>MGKNSIAKRPTRDEFELEELSEKLVEAKQEDQEVLLTVWGQTEQVRGRIREMDARTRTVHISRYGDVTKVPFLDIWKVESPGA</sequence>
<accession>A0ABX0J9K0</accession>
<dbReference type="Pfam" id="PF08863">
    <property type="entry name" value="YolD"/>
    <property type="match status" value="1"/>
</dbReference>
<evidence type="ECO:0000313" key="1">
    <source>
        <dbReference type="EMBL" id="NHN33127.1"/>
    </source>
</evidence>
<evidence type="ECO:0000313" key="2">
    <source>
        <dbReference type="Proteomes" id="UP001165962"/>
    </source>
</evidence>
<name>A0ABX0J9K0_9BACL</name>
<dbReference type="Proteomes" id="UP001165962">
    <property type="component" value="Unassembled WGS sequence"/>
</dbReference>
<dbReference type="EMBL" id="JAAOIW010000011">
    <property type="protein sequence ID" value="NHN33127.1"/>
    <property type="molecule type" value="Genomic_DNA"/>
</dbReference>
<reference evidence="1" key="1">
    <citation type="submission" date="2020-03" db="EMBL/GenBank/DDBJ databases">
        <title>Draft sequencing of Paenibacilllus sp. S3N08.</title>
        <authorList>
            <person name="Kim D.-U."/>
        </authorList>
    </citation>
    <scope>NUCLEOTIDE SEQUENCE</scope>
    <source>
        <strain evidence="1">S3N08</strain>
    </source>
</reference>